<comment type="caution">
    <text evidence="1">The sequence shown here is derived from an EMBL/GenBank/DDBJ whole genome shotgun (WGS) entry which is preliminary data.</text>
</comment>
<gene>
    <name evidence="1" type="ORF">ACFSX9_14175</name>
</gene>
<protein>
    <recommendedName>
        <fullName evidence="3">Lipoprotein</fullName>
    </recommendedName>
</protein>
<accession>A0ABW5ZB86</accession>
<dbReference type="RefSeq" id="WP_379808830.1">
    <property type="nucleotide sequence ID" value="NZ_JBHUOL010000022.1"/>
</dbReference>
<evidence type="ECO:0000313" key="1">
    <source>
        <dbReference type="EMBL" id="MFD2909882.1"/>
    </source>
</evidence>
<keyword evidence="2" id="KW-1185">Reference proteome</keyword>
<reference evidence="2" key="1">
    <citation type="journal article" date="2019" name="Int. J. Syst. Evol. Microbiol.">
        <title>The Global Catalogue of Microorganisms (GCM) 10K type strain sequencing project: providing services to taxonomists for standard genome sequencing and annotation.</title>
        <authorList>
            <consortium name="The Broad Institute Genomics Platform"/>
            <consortium name="The Broad Institute Genome Sequencing Center for Infectious Disease"/>
            <person name="Wu L."/>
            <person name="Ma J."/>
        </authorList>
    </citation>
    <scope>NUCLEOTIDE SEQUENCE [LARGE SCALE GENOMIC DNA]</scope>
    <source>
        <strain evidence="2">KCTC 52644</strain>
    </source>
</reference>
<dbReference type="EMBL" id="JBHUOL010000022">
    <property type="protein sequence ID" value="MFD2909882.1"/>
    <property type="molecule type" value="Genomic_DNA"/>
</dbReference>
<name>A0ABW5ZB86_9FLAO</name>
<organism evidence="1 2">
    <name type="scientific">Flavobacterium ardleyense</name>
    <dbReference type="NCBI Taxonomy" id="2038737"/>
    <lineage>
        <taxon>Bacteria</taxon>
        <taxon>Pseudomonadati</taxon>
        <taxon>Bacteroidota</taxon>
        <taxon>Flavobacteriia</taxon>
        <taxon>Flavobacteriales</taxon>
        <taxon>Flavobacteriaceae</taxon>
        <taxon>Flavobacterium</taxon>
    </lineage>
</organism>
<evidence type="ECO:0000313" key="2">
    <source>
        <dbReference type="Proteomes" id="UP001597549"/>
    </source>
</evidence>
<dbReference type="PROSITE" id="PS51257">
    <property type="entry name" value="PROKAR_LIPOPROTEIN"/>
    <property type="match status" value="1"/>
</dbReference>
<sequence length="55" mass="6373">MKKIVVLVLLITVLTSLFSCGPRRYKCGPYRRCEVKEVKQPMKMETQVRTNLALC</sequence>
<evidence type="ECO:0008006" key="3">
    <source>
        <dbReference type="Google" id="ProtNLM"/>
    </source>
</evidence>
<dbReference type="Proteomes" id="UP001597549">
    <property type="component" value="Unassembled WGS sequence"/>
</dbReference>
<proteinExistence type="predicted"/>